<evidence type="ECO:0000313" key="2">
    <source>
        <dbReference type="EMBL" id="SAM84930.1"/>
    </source>
</evidence>
<feature type="region of interest" description="Disordered" evidence="1">
    <location>
        <begin position="1"/>
        <end position="26"/>
    </location>
</feature>
<name>A0A1K0HD10_9BASI</name>
<dbReference type="AlphaFoldDB" id="A0A1K0HD10"/>
<accession>A0A1K0HD10</accession>
<dbReference type="OrthoDB" id="2553619at2759"/>
<evidence type="ECO:0000313" key="3">
    <source>
        <dbReference type="Proteomes" id="UP000179920"/>
    </source>
</evidence>
<dbReference type="Proteomes" id="UP000179920">
    <property type="component" value="Chromosome XV"/>
</dbReference>
<reference evidence="3" key="1">
    <citation type="submission" date="2016-04" db="EMBL/GenBank/DDBJ databases">
        <authorList>
            <person name="Guldener U."/>
            <person name="Guldener U."/>
        </authorList>
    </citation>
    <scope>NUCLEOTIDE SEQUENCE [LARGE SCALE GENOMIC DNA]</scope>
    <source>
        <strain evidence="3">UB2112</strain>
    </source>
</reference>
<protein>
    <submittedName>
        <fullName evidence="2">Uncharacterized protein</fullName>
    </submittedName>
</protein>
<feature type="compositionally biased region" description="Basic and acidic residues" evidence="1">
    <location>
        <begin position="72"/>
        <end position="83"/>
    </location>
</feature>
<sequence length="151" mass="15579">MSSSGFDTGAGPYDKVAQSKGGEGLDIDAQTAGRTEALGEGIDAGAGIRDNIPGQGLDGGPGDEDVFAAKHGRGEGLDADDKGSYCPGGGVSSKQRFPVVLQHCADDHSRIIGGLTAIENYLVPCELEDQADFSTLCCPRTGGLWLTVFKF</sequence>
<gene>
    <name evidence="2" type="ORF">UBRO_20372</name>
</gene>
<feature type="region of interest" description="Disordered" evidence="1">
    <location>
        <begin position="42"/>
        <end position="85"/>
    </location>
</feature>
<dbReference type="EMBL" id="LT558131">
    <property type="protein sequence ID" value="SAM84930.1"/>
    <property type="molecule type" value="Genomic_DNA"/>
</dbReference>
<evidence type="ECO:0000256" key="1">
    <source>
        <dbReference type="SAM" id="MobiDB-lite"/>
    </source>
</evidence>
<proteinExistence type="predicted"/>
<organism evidence="2 3">
    <name type="scientific">Ustilago bromivora</name>
    <dbReference type="NCBI Taxonomy" id="307758"/>
    <lineage>
        <taxon>Eukaryota</taxon>
        <taxon>Fungi</taxon>
        <taxon>Dikarya</taxon>
        <taxon>Basidiomycota</taxon>
        <taxon>Ustilaginomycotina</taxon>
        <taxon>Ustilaginomycetes</taxon>
        <taxon>Ustilaginales</taxon>
        <taxon>Ustilaginaceae</taxon>
        <taxon>Ustilago</taxon>
    </lineage>
</organism>